<evidence type="ECO:0000313" key="2">
    <source>
        <dbReference type="EMBL" id="KAJ7086777.1"/>
    </source>
</evidence>
<feature type="region of interest" description="Disordered" evidence="1">
    <location>
        <begin position="66"/>
        <end position="108"/>
    </location>
</feature>
<feature type="compositionally biased region" description="Low complexity" evidence="1">
    <location>
        <begin position="74"/>
        <end position="91"/>
    </location>
</feature>
<sequence>MPEIILRQKFMKLIPPDLHDDLKSLRGISTAYSSLDQMRAHSNQLWDALKTARGNGRLRTTAAARTDNPAKTGTPMRRTTTAAEARPRSTPVINPVQRNPPPRNLSSNPHAEKTCFKCGGLGHLGNNPICPRFSDQPSFKDRPRVGAQRVFDSYPANDEELDQEVDTNPIHDHWGGSQYDEFDYDAVEEPTSGDLAELTNITDSDEPRLSTMRYQYFSMRITAVEENEISTSDVLNLMGDLPYPLHPSRGFSDSAHIDLFILDLHRTQRGLPEYTPAERAAIMTGLRTAHQYPDEPTRDFAQLAHEFEAQHGNDITSQSATDQWDALMKLSAAEQAWHQSQNLLDVNLDPTPEPTAQELRFMTPDDLEQRLVHLKLHTGDLEVMYEEVFQMNHYSRTSLRELRDQISLPRDSSSGAWRALDLARVRLEEIMHSTADVLSVIMNRFDTARPYRIRLRYECSQRPTLQGMIEGPIEVPLEDDADEVEVINLSDGDSMSIGSDADDPIDGLTYSPPSLGSTPPPSYPGTPESDEQGPPPDTDEFHGSEDSLSSEEDWNTADGETQSEEELWGTQPSPSPELFELTDADTTLGPLDIAHRSMRVTNGESDESEAPFGPEAFDRGPSLGATTRFQRELDQDLARAAERQMTFESPFQTESPVLPSVWDRIDQRNQRNLGNWDLSLGSGNDELDSEEYVNSLGPWPYEEDDYSPPQFVHPEDRMIGRSEPNSLIPGTIETPEPDDVDIVPTPEGSDHAVTYIGPTAEPHWDDPCILRSLVIIAGHAPEHYLTFVDRHGTMSKSDL</sequence>
<evidence type="ECO:0000256" key="1">
    <source>
        <dbReference type="SAM" id="MobiDB-lite"/>
    </source>
</evidence>
<feature type="region of interest" description="Disordered" evidence="1">
    <location>
        <begin position="488"/>
        <end position="581"/>
    </location>
</feature>
<feature type="compositionally biased region" description="Low complexity" evidence="1">
    <location>
        <begin position="508"/>
        <end position="517"/>
    </location>
</feature>
<keyword evidence="3" id="KW-1185">Reference proteome</keyword>
<gene>
    <name evidence="2" type="ORF">B0H15DRAFT_801425</name>
</gene>
<name>A0AAD6XR59_9AGAR</name>
<accession>A0AAD6XR59</accession>
<dbReference type="Proteomes" id="UP001222325">
    <property type="component" value="Unassembled WGS sequence"/>
</dbReference>
<feature type="compositionally biased region" description="Acidic residues" evidence="1">
    <location>
        <begin position="548"/>
        <end position="567"/>
    </location>
</feature>
<dbReference type="EMBL" id="JARJCN010000030">
    <property type="protein sequence ID" value="KAJ7086777.1"/>
    <property type="molecule type" value="Genomic_DNA"/>
</dbReference>
<protein>
    <submittedName>
        <fullName evidence="2">Uncharacterized protein</fullName>
    </submittedName>
</protein>
<evidence type="ECO:0000313" key="3">
    <source>
        <dbReference type="Proteomes" id="UP001222325"/>
    </source>
</evidence>
<proteinExistence type="predicted"/>
<comment type="caution">
    <text evidence="2">The sequence shown here is derived from an EMBL/GenBank/DDBJ whole genome shotgun (WGS) entry which is preliminary data.</text>
</comment>
<reference evidence="2" key="1">
    <citation type="submission" date="2023-03" db="EMBL/GenBank/DDBJ databases">
        <title>Massive genome expansion in bonnet fungi (Mycena s.s.) driven by repeated elements and novel gene families across ecological guilds.</title>
        <authorList>
            <consortium name="Lawrence Berkeley National Laboratory"/>
            <person name="Harder C.B."/>
            <person name="Miyauchi S."/>
            <person name="Viragh M."/>
            <person name="Kuo A."/>
            <person name="Thoen E."/>
            <person name="Andreopoulos B."/>
            <person name="Lu D."/>
            <person name="Skrede I."/>
            <person name="Drula E."/>
            <person name="Henrissat B."/>
            <person name="Morin E."/>
            <person name="Kohler A."/>
            <person name="Barry K."/>
            <person name="LaButti K."/>
            <person name="Morin E."/>
            <person name="Salamov A."/>
            <person name="Lipzen A."/>
            <person name="Mereny Z."/>
            <person name="Hegedus B."/>
            <person name="Baldrian P."/>
            <person name="Stursova M."/>
            <person name="Weitz H."/>
            <person name="Taylor A."/>
            <person name="Grigoriev I.V."/>
            <person name="Nagy L.G."/>
            <person name="Martin F."/>
            <person name="Kauserud H."/>
        </authorList>
    </citation>
    <scope>NUCLEOTIDE SEQUENCE</scope>
    <source>
        <strain evidence="2">CBHHK173m</strain>
    </source>
</reference>
<feature type="region of interest" description="Disordered" evidence="1">
    <location>
        <begin position="601"/>
        <end position="623"/>
    </location>
</feature>
<dbReference type="AlphaFoldDB" id="A0AAD6XR59"/>
<organism evidence="2 3">
    <name type="scientific">Mycena belliarum</name>
    <dbReference type="NCBI Taxonomy" id="1033014"/>
    <lineage>
        <taxon>Eukaryota</taxon>
        <taxon>Fungi</taxon>
        <taxon>Dikarya</taxon>
        <taxon>Basidiomycota</taxon>
        <taxon>Agaricomycotina</taxon>
        <taxon>Agaricomycetes</taxon>
        <taxon>Agaricomycetidae</taxon>
        <taxon>Agaricales</taxon>
        <taxon>Marasmiineae</taxon>
        <taxon>Mycenaceae</taxon>
        <taxon>Mycena</taxon>
    </lineage>
</organism>